<feature type="binding site" evidence="7">
    <location>
        <begin position="223"/>
        <end position="228"/>
    </location>
    <ligand>
        <name>NAD(+)</name>
        <dbReference type="ChEBI" id="CHEBI:57540"/>
    </ligand>
</feature>
<dbReference type="SUPFAM" id="SSF52283">
    <property type="entry name" value="Formate/glycerate dehydrogenase catalytic domain-like"/>
    <property type="match status" value="1"/>
</dbReference>
<feature type="binding site" evidence="5 7">
    <location>
        <position position="347"/>
    </location>
    <ligand>
        <name>NAD(+)</name>
        <dbReference type="ChEBI" id="CHEBI:57540"/>
    </ligand>
</feature>
<keyword evidence="3 5" id="KW-0378">Hydrolase</keyword>
<dbReference type="HAMAP" id="MF_00563">
    <property type="entry name" value="AdoHcyase"/>
    <property type="match status" value="1"/>
</dbReference>
<comment type="subcellular location">
    <subcellularLocation>
        <location evidence="5">Cytoplasm</location>
    </subcellularLocation>
</comment>
<feature type="binding site" evidence="5 6">
    <location>
        <position position="157"/>
    </location>
    <ligand>
        <name>substrate</name>
    </ligand>
</feature>
<dbReference type="GO" id="GO:0033353">
    <property type="term" value="P:S-adenosylmethionine cycle"/>
    <property type="evidence" value="ECO:0007669"/>
    <property type="project" value="TreeGrafter"/>
</dbReference>
<comment type="catalytic activity">
    <reaction evidence="5 8">
        <text>S-adenosyl-L-homocysteine + H2O = L-homocysteine + adenosine</text>
        <dbReference type="Rhea" id="RHEA:21708"/>
        <dbReference type="ChEBI" id="CHEBI:15377"/>
        <dbReference type="ChEBI" id="CHEBI:16335"/>
        <dbReference type="ChEBI" id="CHEBI:57856"/>
        <dbReference type="ChEBI" id="CHEBI:58199"/>
        <dbReference type="EC" id="3.13.2.1"/>
    </reaction>
</comment>
<proteinExistence type="inferred from homology"/>
<feature type="binding site" evidence="5 7">
    <location>
        <begin position="300"/>
        <end position="302"/>
    </location>
    <ligand>
        <name>NAD(+)</name>
        <dbReference type="ChEBI" id="CHEBI:57540"/>
    </ligand>
</feature>
<dbReference type="NCBIfam" id="TIGR00936">
    <property type="entry name" value="ahcY"/>
    <property type="match status" value="1"/>
</dbReference>
<evidence type="ECO:0000259" key="10">
    <source>
        <dbReference type="SMART" id="SM00997"/>
    </source>
</evidence>
<dbReference type="Gene3D" id="3.40.50.720">
    <property type="entry name" value="NAD(P)-binding Rossmann-like Domain"/>
    <property type="match status" value="1"/>
</dbReference>
<feature type="binding site" evidence="5">
    <location>
        <position position="279"/>
    </location>
    <ligand>
        <name>NAD(+)</name>
        <dbReference type="ChEBI" id="CHEBI:57540"/>
    </ligand>
</feature>
<dbReference type="PROSITE" id="PS00738">
    <property type="entry name" value="ADOHCYASE_1"/>
    <property type="match status" value="1"/>
</dbReference>
<dbReference type="PANTHER" id="PTHR23420">
    <property type="entry name" value="ADENOSYLHOMOCYSTEINASE"/>
    <property type="match status" value="1"/>
</dbReference>
<evidence type="ECO:0000256" key="1">
    <source>
        <dbReference type="ARBA" id="ARBA00007122"/>
    </source>
</evidence>
<gene>
    <name evidence="5 11" type="primary">ahcY</name>
    <name evidence="11" type="ORF">NWP17_15175</name>
</gene>
<sequence>MTATSTRLKHEVKDLALASLGRQRIDWAGREMPVLKQIRDRFAQEKPLEGIRLVACCHVTTETAHLAIALKAGGADAVLIASNPLSTQDDVAACLVADHEIPVFAIKGEDAATYNRHVQIALDHRPNIIIDDGSDVVATLVQERQEQIGDLIGTTEETTTGIVRLRAMLKDGVLTFPAMNVNDADTKHFFDNRYGTGQSTLDGIIRATNILLAGKTVVIAGYGWCGKGTALRARGLGANVIVTEIDPIKAIEAVMDGFRVLPMSEAAPQGDLFITVTGNKHVIRGEHFDAMKEGAIVCNSGHFDIELDLKYLANQAKEIKTVRPFTEQYILKSGKSVIVLGEGRLVNLAAAEGHPSAVMDMSFANQALACEYLVKNKGQLAPGLYSIPTEVDQEIARLKLEAMGINIDTLTTDQVEYINSWTSGT</sequence>
<keyword evidence="5" id="KW-0963">Cytoplasm</keyword>
<feature type="binding site" evidence="7">
    <location>
        <position position="354"/>
    </location>
    <ligand>
        <name>NAD(+)</name>
        <dbReference type="ChEBI" id="CHEBI:57540"/>
    </ligand>
</feature>
<feature type="domain" description="S-adenosyl-L-homocysteine hydrolase NAD binding" evidence="10">
    <location>
        <begin position="192"/>
        <end position="353"/>
    </location>
</feature>
<dbReference type="GO" id="GO:0005829">
    <property type="term" value="C:cytosol"/>
    <property type="evidence" value="ECO:0007669"/>
    <property type="project" value="TreeGrafter"/>
</dbReference>
<dbReference type="EC" id="3.13.2.1" evidence="5"/>
<dbReference type="PROSITE" id="PS00739">
    <property type="entry name" value="ADOHCYASE_2"/>
    <property type="match status" value="1"/>
</dbReference>
<evidence type="ECO:0000313" key="11">
    <source>
        <dbReference type="EMBL" id="MDH6061759.1"/>
    </source>
</evidence>
<dbReference type="PANTHER" id="PTHR23420:SF0">
    <property type="entry name" value="ADENOSYLHOMOCYSTEINASE"/>
    <property type="match status" value="1"/>
</dbReference>
<keyword evidence="12" id="KW-1185">Reference proteome</keyword>
<feature type="binding site" evidence="5 7">
    <location>
        <begin position="158"/>
        <end position="160"/>
    </location>
    <ligand>
        <name>NAD(+)</name>
        <dbReference type="ChEBI" id="CHEBI:57540"/>
    </ligand>
</feature>
<dbReference type="Pfam" id="PF05221">
    <property type="entry name" value="AdoHcyase"/>
    <property type="match status" value="2"/>
</dbReference>
<comment type="similarity">
    <text evidence="1 5 9">Belongs to the adenosylhomocysteinase family.</text>
</comment>
<organism evidence="11 12">
    <name type="scientific">Chrysosporum bergii ANA360D</name>
    <dbReference type="NCBI Taxonomy" id="617107"/>
    <lineage>
        <taxon>Bacteria</taxon>
        <taxon>Bacillati</taxon>
        <taxon>Cyanobacteriota</taxon>
        <taxon>Cyanophyceae</taxon>
        <taxon>Nostocales</taxon>
        <taxon>Nodulariaceae</taxon>
        <taxon>Chrysosporum</taxon>
    </lineage>
</organism>
<evidence type="ECO:0000256" key="3">
    <source>
        <dbReference type="ARBA" id="ARBA00022801"/>
    </source>
</evidence>
<dbReference type="FunFam" id="3.40.50.720:FF:000004">
    <property type="entry name" value="Adenosylhomocysteinase"/>
    <property type="match status" value="1"/>
</dbReference>
<dbReference type="Gene3D" id="3.40.50.1480">
    <property type="entry name" value="Adenosylhomocysteinase-like"/>
    <property type="match status" value="1"/>
</dbReference>
<comment type="cofactor">
    <cofactor evidence="5 7 8">
        <name>NAD(+)</name>
        <dbReference type="ChEBI" id="CHEBI:57540"/>
    </cofactor>
    <text evidence="5 7 8">Binds 1 NAD(+) per subunit.</text>
</comment>
<dbReference type="InterPro" id="IPR000043">
    <property type="entry name" value="Adenosylhomocysteinase-like"/>
</dbReference>
<evidence type="ECO:0000256" key="8">
    <source>
        <dbReference type="RuleBase" id="RU000548"/>
    </source>
</evidence>
<comment type="function">
    <text evidence="5">May play a key role in the regulation of the intracellular concentration of adenosylhomocysteine.</text>
</comment>
<name>A0AA43GUC4_9CYAN</name>
<dbReference type="InterPro" id="IPR015878">
    <property type="entry name" value="Ado_hCys_hydrolase_NAD-bd"/>
</dbReference>
<dbReference type="CDD" id="cd00401">
    <property type="entry name" value="SAHH"/>
    <property type="match status" value="1"/>
</dbReference>
<feature type="binding site" evidence="5 6">
    <location>
        <position position="60"/>
    </location>
    <ligand>
        <name>substrate</name>
    </ligand>
</feature>
<comment type="caution">
    <text evidence="11">The sequence shown here is derived from an EMBL/GenBank/DDBJ whole genome shotgun (WGS) entry which is preliminary data.</text>
</comment>
<dbReference type="InterPro" id="IPR020082">
    <property type="entry name" value="S-Ado-L-homoCys_hydrolase_CS"/>
</dbReference>
<evidence type="ECO:0000256" key="5">
    <source>
        <dbReference type="HAMAP-Rule" id="MF_00563"/>
    </source>
</evidence>
<keyword evidence="2 5" id="KW-0554">One-carbon metabolism</keyword>
<feature type="binding site" evidence="5">
    <location>
        <begin position="221"/>
        <end position="226"/>
    </location>
    <ligand>
        <name>NAD(+)</name>
        <dbReference type="ChEBI" id="CHEBI:57540"/>
    </ligand>
</feature>
<feature type="binding site" evidence="5 6">
    <location>
        <position position="132"/>
    </location>
    <ligand>
        <name>substrate</name>
    </ligand>
</feature>
<feature type="binding site" evidence="5 7">
    <location>
        <position position="244"/>
    </location>
    <ligand>
        <name>NAD(+)</name>
        <dbReference type="ChEBI" id="CHEBI:57540"/>
    </ligand>
</feature>
<dbReference type="GO" id="GO:0004013">
    <property type="term" value="F:adenosylhomocysteinase activity"/>
    <property type="evidence" value="ECO:0007669"/>
    <property type="project" value="UniProtKB-UniRule"/>
</dbReference>
<dbReference type="NCBIfam" id="NF004005">
    <property type="entry name" value="PRK05476.2-3"/>
    <property type="match status" value="1"/>
</dbReference>
<dbReference type="PIRSF" id="PIRSF001109">
    <property type="entry name" value="Ad_hcy_hydrolase"/>
    <property type="match status" value="1"/>
</dbReference>
<dbReference type="SMART" id="SM00996">
    <property type="entry name" value="AdoHcyase"/>
    <property type="match status" value="1"/>
</dbReference>
<protein>
    <recommendedName>
        <fullName evidence="5">Adenosylhomocysteinase</fullName>
        <ecNumber evidence="5">3.13.2.1</ecNumber>
    </recommendedName>
    <alternativeName>
        <fullName evidence="5">S-adenosyl-L-homocysteine hydrolase</fullName>
        <shortName evidence="5">AdoHcyase</shortName>
    </alternativeName>
</protein>
<dbReference type="GO" id="GO:0006730">
    <property type="term" value="P:one-carbon metabolic process"/>
    <property type="evidence" value="ECO:0007669"/>
    <property type="project" value="UniProtKB-UniRule"/>
</dbReference>
<keyword evidence="4 5" id="KW-0520">NAD</keyword>
<dbReference type="GO" id="GO:0071269">
    <property type="term" value="P:L-homocysteine biosynthetic process"/>
    <property type="evidence" value="ECO:0007669"/>
    <property type="project" value="UniProtKB-UniRule"/>
</dbReference>
<dbReference type="InterPro" id="IPR036291">
    <property type="entry name" value="NAD(P)-bd_dom_sf"/>
</dbReference>
<evidence type="ECO:0000256" key="4">
    <source>
        <dbReference type="ARBA" id="ARBA00023027"/>
    </source>
</evidence>
<feature type="binding site" evidence="5">
    <location>
        <position position="192"/>
    </location>
    <ligand>
        <name>NAD(+)</name>
        <dbReference type="ChEBI" id="CHEBI:57540"/>
    </ligand>
</feature>
<dbReference type="SUPFAM" id="SSF51735">
    <property type="entry name" value="NAD(P)-binding Rossmann-fold domains"/>
    <property type="match status" value="1"/>
</dbReference>
<evidence type="ECO:0000256" key="9">
    <source>
        <dbReference type="RuleBase" id="RU004166"/>
    </source>
</evidence>
<feature type="binding site" evidence="5 6">
    <location>
        <position position="187"/>
    </location>
    <ligand>
        <name>substrate</name>
    </ligand>
</feature>
<accession>A0AA43GUC4</accession>
<dbReference type="RefSeq" id="WP_280655706.1">
    <property type="nucleotide sequence ID" value="NZ_JANQDH010000105.1"/>
</dbReference>
<dbReference type="Pfam" id="PF00670">
    <property type="entry name" value="AdoHcyase_NAD"/>
    <property type="match status" value="1"/>
</dbReference>
<dbReference type="InterPro" id="IPR042172">
    <property type="entry name" value="Adenosylhomocyst_ase-like_sf"/>
</dbReference>
<evidence type="ECO:0000256" key="6">
    <source>
        <dbReference type="PIRSR" id="PIRSR001109-1"/>
    </source>
</evidence>
<reference evidence="11 12" key="1">
    <citation type="journal article" date="2023" name="J. Phycol.">
        <title>Chrysosporum ovalisporum is synonymous with the true-branching cyanobacterium Umezakia natans (Nostocales/Aphanizomenonaceae).</title>
        <authorList>
            <person name="McGregor G.B."/>
            <person name="Sendall B.C."/>
            <person name="Niiyama Y."/>
            <person name="Tuji A."/>
            <person name="Willis A."/>
        </authorList>
    </citation>
    <scope>NUCLEOTIDE SEQUENCE [LARGE SCALE GENOMIC DNA]</scope>
    <source>
        <strain evidence="11 12">ANA360D</strain>
    </source>
</reference>
<evidence type="ECO:0000256" key="7">
    <source>
        <dbReference type="PIRSR" id="PIRSR001109-2"/>
    </source>
</evidence>
<dbReference type="EMBL" id="JANQDH010000105">
    <property type="protein sequence ID" value="MDH6061759.1"/>
    <property type="molecule type" value="Genomic_DNA"/>
</dbReference>
<dbReference type="Proteomes" id="UP001159387">
    <property type="component" value="Unassembled WGS sequence"/>
</dbReference>
<evidence type="ECO:0000256" key="2">
    <source>
        <dbReference type="ARBA" id="ARBA00022563"/>
    </source>
</evidence>
<evidence type="ECO:0000313" key="12">
    <source>
        <dbReference type="Proteomes" id="UP001159387"/>
    </source>
</evidence>
<dbReference type="AlphaFoldDB" id="A0AA43GUC4"/>
<comment type="pathway">
    <text evidence="5 8">Amino-acid biosynthesis; L-homocysteine biosynthesis; L-homocysteine from S-adenosyl-L-homocysteine: step 1/1.</text>
</comment>
<feature type="binding site" evidence="5 6">
    <location>
        <position position="191"/>
    </location>
    <ligand>
        <name>substrate</name>
    </ligand>
</feature>
<dbReference type="SMART" id="SM00997">
    <property type="entry name" value="AdoHcyase_NAD"/>
    <property type="match status" value="1"/>
</dbReference>